<reference evidence="1 2" key="1">
    <citation type="submission" date="2014-02" db="EMBL/GenBank/DDBJ databases">
        <title>The small core and large imbalanced accessory genome model reveals a collaborative survival strategy of Sorangium cellulosum strains in nature.</title>
        <authorList>
            <person name="Han K."/>
            <person name="Peng R."/>
            <person name="Blom J."/>
            <person name="Li Y.-Z."/>
        </authorList>
    </citation>
    <scope>NUCLEOTIDE SEQUENCE [LARGE SCALE GENOMIC DNA]</scope>
    <source>
        <strain evidence="1 2">So0007-03</strain>
    </source>
</reference>
<evidence type="ECO:0000313" key="2">
    <source>
        <dbReference type="Proteomes" id="UP000075502"/>
    </source>
</evidence>
<protein>
    <submittedName>
        <fullName evidence="1">Uncharacterized protein</fullName>
    </submittedName>
</protein>
<accession>A0A150TC61</accession>
<sequence>MFELSWPGVRYCMEALRSPKHRNEAIGAIAEAGSIQPSTAYKYLRLAERLGLVVRDADGNLALVKKAGGPEELLEASTLVRLFHARRRLLLPPFDPEDNPIEAFGVRDPAALRSAAKLAKHLPVTTAEDRERGASTRMEELSPHAAMVLEMTRLWSDLRGWTTVPPLLSAVKAFDLFERLTGTSADALEAFVHACMLLYGKRLVRLSIVQYATAANRPFAPFRTSLGYIKWIHSPAPHRGPTHAEPVQAPRQLVSFG</sequence>
<evidence type="ECO:0000313" key="1">
    <source>
        <dbReference type="EMBL" id="KYG02293.1"/>
    </source>
</evidence>
<dbReference type="EMBL" id="JEME01003121">
    <property type="protein sequence ID" value="KYG02293.1"/>
    <property type="molecule type" value="Genomic_DNA"/>
</dbReference>
<proteinExistence type="predicted"/>
<organism evidence="1 2">
    <name type="scientific">Sorangium cellulosum</name>
    <name type="common">Polyangium cellulosum</name>
    <dbReference type="NCBI Taxonomy" id="56"/>
    <lineage>
        <taxon>Bacteria</taxon>
        <taxon>Pseudomonadati</taxon>
        <taxon>Myxococcota</taxon>
        <taxon>Polyangia</taxon>
        <taxon>Polyangiales</taxon>
        <taxon>Polyangiaceae</taxon>
        <taxon>Sorangium</taxon>
    </lineage>
</organism>
<comment type="caution">
    <text evidence="1">The sequence shown here is derived from an EMBL/GenBank/DDBJ whole genome shotgun (WGS) entry which is preliminary data.</text>
</comment>
<name>A0A150TC61_SORCE</name>
<dbReference type="Proteomes" id="UP000075502">
    <property type="component" value="Unassembled WGS sequence"/>
</dbReference>
<gene>
    <name evidence="1" type="ORF">BE21_55115</name>
</gene>
<dbReference type="AlphaFoldDB" id="A0A150TC61"/>